<keyword evidence="15" id="KW-1185">Reference proteome</keyword>
<dbReference type="HAMAP" id="MF_00394">
    <property type="entry name" value="NAD_Glyc3P_dehydrog"/>
    <property type="match status" value="1"/>
</dbReference>
<sequence length="347" mass="37362">MVQQVAVIGAGSFGTALANVLAEKGYRVDLFARRQDQADEINEHHTNKQYLPDVALHEGIHASVDIGQVVEGKKRVVIVTPSSAFRETLKAMRPHLEQDALLAHATKGFDIDTGQRMTQLMEEVLADFDPGQFAVISGPSHAEEVSLRIPTTVVAASRSQRTAEAFQDLLMAPYLRAYTSPDVIGTEIGGSLKNIIALGAGISDGLGFGDNTKAALMTRGLSEIVRIGVSLGASQMTFSGLTGLGDLIATCTSLHSRNYRAGYALGEGKSLSEVLAQMGMVVEGVRATKAAYKIARDQSIEMPITFALYGVLFEGKSPKTAVEELMGRRRIHEMEEVAEAVSLRWES</sequence>
<evidence type="ECO:0000259" key="12">
    <source>
        <dbReference type="Pfam" id="PF01210"/>
    </source>
</evidence>
<evidence type="ECO:0000256" key="5">
    <source>
        <dbReference type="ARBA" id="ARBA00023027"/>
    </source>
</evidence>
<dbReference type="SUPFAM" id="SSF51735">
    <property type="entry name" value="NAD(P)-binding Rossmann-fold domains"/>
    <property type="match status" value="1"/>
</dbReference>
<feature type="binding site" evidence="9">
    <location>
        <position position="50"/>
    </location>
    <ligand>
        <name>NADPH</name>
        <dbReference type="ChEBI" id="CHEBI:57783"/>
    </ligand>
</feature>
<feature type="binding site" evidence="9">
    <location>
        <position position="257"/>
    </location>
    <ligand>
        <name>NADPH</name>
        <dbReference type="ChEBI" id="CHEBI:57783"/>
    </ligand>
</feature>
<evidence type="ECO:0000256" key="3">
    <source>
        <dbReference type="ARBA" id="ARBA00022857"/>
    </source>
</evidence>
<organism evidence="14 15">
    <name type="scientific">Tumebacillus lipolyticus</name>
    <dbReference type="NCBI Taxonomy" id="1280370"/>
    <lineage>
        <taxon>Bacteria</taxon>
        <taxon>Bacillati</taxon>
        <taxon>Bacillota</taxon>
        <taxon>Bacilli</taxon>
        <taxon>Bacillales</taxon>
        <taxon>Alicyclobacillaceae</taxon>
        <taxon>Tumebacillus</taxon>
    </lineage>
</organism>
<dbReference type="SUPFAM" id="SSF48179">
    <property type="entry name" value="6-phosphogluconate dehydrogenase C-terminal domain-like"/>
    <property type="match status" value="1"/>
</dbReference>
<feature type="domain" description="Glycerol-3-phosphate dehydrogenase NAD-dependent N-terminal" evidence="12">
    <location>
        <begin position="4"/>
        <end position="162"/>
    </location>
</feature>
<feature type="binding site" evidence="9">
    <location>
        <position position="107"/>
    </location>
    <ligand>
        <name>sn-glycerol 3-phosphate</name>
        <dbReference type="ChEBI" id="CHEBI:57597"/>
    </ligand>
</feature>
<dbReference type="InterPro" id="IPR036291">
    <property type="entry name" value="NAD(P)-bd_dom_sf"/>
</dbReference>
<feature type="binding site" evidence="9">
    <location>
        <position position="138"/>
    </location>
    <ligand>
        <name>sn-glycerol 3-phosphate</name>
        <dbReference type="ChEBI" id="CHEBI:57597"/>
    </ligand>
</feature>
<dbReference type="EMBL" id="JBHUIO010000002">
    <property type="protein sequence ID" value="MFD2168712.1"/>
    <property type="molecule type" value="Genomic_DNA"/>
</dbReference>
<evidence type="ECO:0000259" key="13">
    <source>
        <dbReference type="Pfam" id="PF07479"/>
    </source>
</evidence>
<keyword evidence="5 9" id="KW-0520">NAD</keyword>
<keyword evidence="9" id="KW-0547">Nucleotide-binding</keyword>
<feature type="binding site" evidence="9">
    <location>
        <position position="142"/>
    </location>
    <ligand>
        <name>NADPH</name>
        <dbReference type="ChEBI" id="CHEBI:57783"/>
    </ligand>
</feature>
<feature type="binding site" evidence="9">
    <location>
        <position position="256"/>
    </location>
    <ligand>
        <name>sn-glycerol 3-phosphate</name>
        <dbReference type="ChEBI" id="CHEBI:57597"/>
    </ligand>
</feature>
<dbReference type="Pfam" id="PF07479">
    <property type="entry name" value="NAD_Gly3P_dh_C"/>
    <property type="match status" value="1"/>
</dbReference>
<feature type="binding site" evidence="9">
    <location>
        <position position="283"/>
    </location>
    <ligand>
        <name>NADPH</name>
        <dbReference type="ChEBI" id="CHEBI:57783"/>
    </ligand>
</feature>
<evidence type="ECO:0000256" key="9">
    <source>
        <dbReference type="HAMAP-Rule" id="MF_00394"/>
    </source>
</evidence>
<dbReference type="PRINTS" id="PR00077">
    <property type="entry name" value="GPDHDRGNASE"/>
</dbReference>
<keyword evidence="2 9" id="KW-0444">Lipid biosynthesis</keyword>
<comment type="catalytic activity">
    <reaction evidence="9">
        <text>sn-glycerol 3-phosphate + NAD(+) = dihydroxyacetone phosphate + NADH + H(+)</text>
        <dbReference type="Rhea" id="RHEA:11092"/>
        <dbReference type="ChEBI" id="CHEBI:15378"/>
        <dbReference type="ChEBI" id="CHEBI:57540"/>
        <dbReference type="ChEBI" id="CHEBI:57597"/>
        <dbReference type="ChEBI" id="CHEBI:57642"/>
        <dbReference type="ChEBI" id="CHEBI:57945"/>
        <dbReference type="EC" id="1.1.1.94"/>
    </reaction>
</comment>
<dbReference type="NCBIfam" id="NF000940">
    <property type="entry name" value="PRK00094.1-2"/>
    <property type="match status" value="1"/>
</dbReference>
<evidence type="ECO:0000256" key="7">
    <source>
        <dbReference type="ARBA" id="ARBA00023209"/>
    </source>
</evidence>
<evidence type="ECO:0000256" key="1">
    <source>
        <dbReference type="ARBA" id="ARBA00011009"/>
    </source>
</evidence>
<comment type="function">
    <text evidence="9">Catalyzes the reduction of the glycolytic intermediate dihydroxyacetone phosphate (DHAP) to sn-glycerol 3-phosphate (G3P), the key precursor for phospholipid synthesis.</text>
</comment>
<feature type="binding site" evidence="9">
    <location>
        <position position="193"/>
    </location>
    <ligand>
        <name>sn-glycerol 3-phosphate</name>
        <dbReference type="ChEBI" id="CHEBI:57597"/>
    </ligand>
</feature>
<feature type="binding site" evidence="9">
    <location>
        <position position="12"/>
    </location>
    <ligand>
        <name>NADPH</name>
        <dbReference type="ChEBI" id="CHEBI:57783"/>
    </ligand>
</feature>
<dbReference type="InterPro" id="IPR006109">
    <property type="entry name" value="G3P_DH_NAD-dep_C"/>
</dbReference>
<dbReference type="GO" id="GO:0047952">
    <property type="term" value="F:glycerol-3-phosphate dehydrogenase [NAD(P)+] activity"/>
    <property type="evidence" value="ECO:0007669"/>
    <property type="project" value="UniProtKB-EC"/>
</dbReference>
<feature type="binding site" evidence="9">
    <location>
        <position position="257"/>
    </location>
    <ligand>
        <name>sn-glycerol 3-phosphate</name>
        <dbReference type="ChEBI" id="CHEBI:57597"/>
    </ligand>
</feature>
<comment type="catalytic activity">
    <reaction evidence="9 11">
        <text>sn-glycerol 3-phosphate + NADP(+) = dihydroxyacetone phosphate + NADPH + H(+)</text>
        <dbReference type="Rhea" id="RHEA:11096"/>
        <dbReference type="ChEBI" id="CHEBI:15378"/>
        <dbReference type="ChEBI" id="CHEBI:57597"/>
        <dbReference type="ChEBI" id="CHEBI:57642"/>
        <dbReference type="ChEBI" id="CHEBI:57783"/>
        <dbReference type="ChEBI" id="CHEBI:58349"/>
        <dbReference type="EC" id="1.1.1.94"/>
    </reaction>
</comment>
<keyword evidence="8 9" id="KW-1208">Phospholipid metabolism</keyword>
<dbReference type="PROSITE" id="PS00957">
    <property type="entry name" value="NAD_G3PDH"/>
    <property type="match status" value="1"/>
</dbReference>
<evidence type="ECO:0000313" key="14">
    <source>
        <dbReference type="EMBL" id="MFD2168712.1"/>
    </source>
</evidence>
<feature type="binding site" evidence="9">
    <location>
        <position position="281"/>
    </location>
    <ligand>
        <name>NADPH</name>
        <dbReference type="ChEBI" id="CHEBI:57783"/>
    </ligand>
</feature>
<dbReference type="PANTHER" id="PTHR11728">
    <property type="entry name" value="GLYCEROL-3-PHOSPHATE DEHYDROGENASE"/>
    <property type="match status" value="1"/>
</dbReference>
<feature type="binding site" evidence="9">
    <location>
        <position position="140"/>
    </location>
    <ligand>
        <name>sn-glycerol 3-phosphate</name>
        <dbReference type="ChEBI" id="CHEBI:57597"/>
    </ligand>
</feature>
<evidence type="ECO:0000256" key="11">
    <source>
        <dbReference type="RuleBase" id="RU000439"/>
    </source>
</evidence>
<feature type="active site" description="Proton acceptor" evidence="9">
    <location>
        <position position="193"/>
    </location>
</feature>
<dbReference type="Proteomes" id="UP001597343">
    <property type="component" value="Unassembled WGS sequence"/>
</dbReference>
<dbReference type="PANTHER" id="PTHR11728:SF1">
    <property type="entry name" value="GLYCEROL-3-PHOSPHATE DEHYDROGENASE [NAD(+)] 2, CHLOROPLASTIC"/>
    <property type="match status" value="1"/>
</dbReference>
<feature type="binding site" evidence="9">
    <location>
        <position position="33"/>
    </location>
    <ligand>
        <name>NADPH</name>
        <dbReference type="ChEBI" id="CHEBI:57783"/>
    </ligand>
</feature>
<keyword evidence="6 9" id="KW-0443">Lipid metabolism</keyword>
<feature type="binding site" evidence="9">
    <location>
        <position position="34"/>
    </location>
    <ligand>
        <name>NADPH</name>
        <dbReference type="ChEBI" id="CHEBI:57783"/>
    </ligand>
</feature>
<feature type="domain" description="Glycerol-3-phosphate dehydrogenase NAD-dependent C-terminal" evidence="13">
    <location>
        <begin position="182"/>
        <end position="323"/>
    </location>
</feature>
<comment type="caution">
    <text evidence="14">The sequence shown here is derived from an EMBL/GenBank/DDBJ whole genome shotgun (WGS) entry which is preliminary data.</text>
</comment>
<dbReference type="Pfam" id="PF01210">
    <property type="entry name" value="NAD_Gly3P_dh_N"/>
    <property type="match status" value="1"/>
</dbReference>
<proteinExistence type="inferred from homology"/>
<name>A0ABW4ZSC1_9BACL</name>
<keyword evidence="3 9" id="KW-0521">NADP</keyword>
<evidence type="ECO:0000256" key="8">
    <source>
        <dbReference type="ARBA" id="ARBA00023264"/>
    </source>
</evidence>
<feature type="binding site" evidence="9">
    <location>
        <position position="258"/>
    </location>
    <ligand>
        <name>sn-glycerol 3-phosphate</name>
        <dbReference type="ChEBI" id="CHEBI:57597"/>
    </ligand>
</feature>
<dbReference type="InterPro" id="IPR011128">
    <property type="entry name" value="G3P_DH_NAD-dep_N"/>
</dbReference>
<keyword evidence="4 9" id="KW-0560">Oxidoreductase</keyword>
<evidence type="ECO:0000256" key="6">
    <source>
        <dbReference type="ARBA" id="ARBA00023098"/>
    </source>
</evidence>
<comment type="pathway">
    <text evidence="9">Membrane lipid metabolism; glycerophospholipid metabolism.</text>
</comment>
<dbReference type="EC" id="1.1.1.94" evidence="9"/>
<evidence type="ECO:0000256" key="2">
    <source>
        <dbReference type="ARBA" id="ARBA00022516"/>
    </source>
</evidence>
<reference evidence="15" key="1">
    <citation type="journal article" date="2019" name="Int. J. Syst. Evol. Microbiol.">
        <title>The Global Catalogue of Microorganisms (GCM) 10K type strain sequencing project: providing services to taxonomists for standard genome sequencing and annotation.</title>
        <authorList>
            <consortium name="The Broad Institute Genomics Platform"/>
            <consortium name="The Broad Institute Genome Sequencing Center for Infectious Disease"/>
            <person name="Wu L."/>
            <person name="Ma J."/>
        </authorList>
    </citation>
    <scope>NUCLEOTIDE SEQUENCE [LARGE SCALE GENOMIC DNA]</scope>
    <source>
        <strain evidence="15">CGMCC 1.13574</strain>
    </source>
</reference>
<keyword evidence="7 9" id="KW-0594">Phospholipid biosynthesis</keyword>
<dbReference type="RefSeq" id="WP_386043675.1">
    <property type="nucleotide sequence ID" value="NZ_JBHUIO010000002.1"/>
</dbReference>
<dbReference type="InterPro" id="IPR013328">
    <property type="entry name" value="6PGD_dom2"/>
</dbReference>
<dbReference type="InterPro" id="IPR008927">
    <property type="entry name" value="6-PGluconate_DH-like_C_sf"/>
</dbReference>
<feature type="binding site" evidence="9">
    <location>
        <position position="13"/>
    </location>
    <ligand>
        <name>NADPH</name>
        <dbReference type="ChEBI" id="CHEBI:57783"/>
    </ligand>
</feature>
<comment type="similarity">
    <text evidence="1 9 10">Belongs to the NAD-dependent glycerol-3-phosphate dehydrogenase family.</text>
</comment>
<dbReference type="PIRSF" id="PIRSF000114">
    <property type="entry name" value="Glycerol-3-P_dh"/>
    <property type="match status" value="1"/>
</dbReference>
<dbReference type="InterPro" id="IPR006168">
    <property type="entry name" value="G3P_DH_NAD-dep"/>
</dbReference>
<dbReference type="NCBIfam" id="NF000942">
    <property type="entry name" value="PRK00094.1-4"/>
    <property type="match status" value="1"/>
</dbReference>
<dbReference type="Gene3D" id="3.40.50.720">
    <property type="entry name" value="NAD(P)-binding Rossmann-like Domain"/>
    <property type="match status" value="1"/>
</dbReference>
<protein>
    <recommendedName>
        <fullName evidence="9">Glycerol-3-phosphate dehydrogenase [NAD(P)+]</fullName>
        <ecNumber evidence="9">1.1.1.94</ecNumber>
    </recommendedName>
    <alternativeName>
        <fullName evidence="9">NAD(P)(+)-dependent glycerol-3-phosphate dehydrogenase</fullName>
    </alternativeName>
    <alternativeName>
        <fullName evidence="9">NAD(P)H-dependent dihydroxyacetone-phosphate reductase</fullName>
    </alternativeName>
</protein>
<gene>
    <name evidence="9" type="primary">gpsA</name>
    <name evidence="14" type="ORF">ACFSOY_01605</name>
</gene>
<dbReference type="NCBIfam" id="NF000941">
    <property type="entry name" value="PRK00094.1-3"/>
    <property type="match status" value="1"/>
</dbReference>
<keyword evidence="9" id="KW-0963">Cytoplasm</keyword>
<comment type="subcellular location">
    <subcellularLocation>
        <location evidence="9">Cytoplasm</location>
    </subcellularLocation>
</comment>
<accession>A0ABW4ZSC1</accession>
<evidence type="ECO:0000256" key="4">
    <source>
        <dbReference type="ARBA" id="ARBA00023002"/>
    </source>
</evidence>
<evidence type="ECO:0000256" key="10">
    <source>
        <dbReference type="RuleBase" id="RU000437"/>
    </source>
</evidence>
<feature type="binding site" evidence="9">
    <location>
        <position position="107"/>
    </location>
    <ligand>
        <name>NADPH</name>
        <dbReference type="ChEBI" id="CHEBI:57783"/>
    </ligand>
</feature>
<dbReference type="Gene3D" id="1.10.1040.10">
    <property type="entry name" value="N-(1-d-carboxylethyl)-l-norvaline Dehydrogenase, domain 2"/>
    <property type="match status" value="1"/>
</dbReference>
<evidence type="ECO:0000313" key="15">
    <source>
        <dbReference type="Proteomes" id="UP001597343"/>
    </source>
</evidence>
<feature type="binding site" evidence="9">
    <location>
        <position position="246"/>
    </location>
    <ligand>
        <name>sn-glycerol 3-phosphate</name>
        <dbReference type="ChEBI" id="CHEBI:57597"/>
    </ligand>
</feature>